<evidence type="ECO:0000313" key="8">
    <source>
        <dbReference type="Proteomes" id="UP000050761"/>
    </source>
</evidence>
<dbReference type="PROSITE" id="PS00022">
    <property type="entry name" value="EGF_1"/>
    <property type="match status" value="1"/>
</dbReference>
<evidence type="ECO:0000256" key="6">
    <source>
        <dbReference type="PROSITE-ProRule" id="PRU00076"/>
    </source>
</evidence>
<evidence type="ECO:0000256" key="5">
    <source>
        <dbReference type="ARBA" id="ARBA00023180"/>
    </source>
</evidence>
<dbReference type="WBParaSite" id="HPBE_0001553801-mRNA-1">
    <property type="protein sequence ID" value="HPBE_0001553801-mRNA-1"/>
    <property type="gene ID" value="HPBE_0001553801"/>
</dbReference>
<keyword evidence="4 6" id="KW-1015">Disulfide bond</keyword>
<dbReference type="FunFam" id="2.10.25.10:FF:000012">
    <property type="entry name" value="Delta-like protein"/>
    <property type="match status" value="1"/>
</dbReference>
<dbReference type="SMART" id="SM00181">
    <property type="entry name" value="EGF"/>
    <property type="match status" value="1"/>
</dbReference>
<protein>
    <submittedName>
        <fullName evidence="9">EGF-like domain-containing protein</fullName>
    </submittedName>
</protein>
<accession>A0A183G2K1</accession>
<feature type="disulfide bond" evidence="6">
    <location>
        <begin position="47"/>
        <end position="56"/>
    </location>
</feature>
<organism evidence="8 9">
    <name type="scientific">Heligmosomoides polygyrus</name>
    <name type="common">Parasitic roundworm</name>
    <dbReference type="NCBI Taxonomy" id="6339"/>
    <lineage>
        <taxon>Eukaryota</taxon>
        <taxon>Metazoa</taxon>
        <taxon>Ecdysozoa</taxon>
        <taxon>Nematoda</taxon>
        <taxon>Chromadorea</taxon>
        <taxon>Rhabditida</taxon>
        <taxon>Rhabditina</taxon>
        <taxon>Rhabditomorpha</taxon>
        <taxon>Strongyloidea</taxon>
        <taxon>Heligmosomidae</taxon>
        <taxon>Heligmosomoides</taxon>
    </lineage>
</organism>
<evidence type="ECO:0000256" key="4">
    <source>
        <dbReference type="ARBA" id="ARBA00023157"/>
    </source>
</evidence>
<evidence type="ECO:0000256" key="3">
    <source>
        <dbReference type="ARBA" id="ARBA00022737"/>
    </source>
</evidence>
<proteinExistence type="predicted"/>
<keyword evidence="1 6" id="KW-0245">EGF-like domain</keyword>
<dbReference type="PROSITE" id="PS50026">
    <property type="entry name" value="EGF_3"/>
    <property type="match status" value="1"/>
</dbReference>
<dbReference type="Pfam" id="PF00008">
    <property type="entry name" value="EGF"/>
    <property type="match status" value="1"/>
</dbReference>
<reference evidence="9" key="1">
    <citation type="submission" date="2019-09" db="UniProtKB">
        <authorList>
            <consortium name="WormBaseParasite"/>
        </authorList>
    </citation>
    <scope>IDENTIFICATION</scope>
</reference>
<evidence type="ECO:0000259" key="7">
    <source>
        <dbReference type="PROSITE" id="PS50026"/>
    </source>
</evidence>
<name>A0A183G2K1_HELPZ</name>
<dbReference type="InterPro" id="IPR000742">
    <property type="entry name" value="EGF"/>
</dbReference>
<evidence type="ECO:0000256" key="2">
    <source>
        <dbReference type="ARBA" id="ARBA00022729"/>
    </source>
</evidence>
<feature type="domain" description="EGF-like" evidence="7">
    <location>
        <begin position="20"/>
        <end position="57"/>
    </location>
</feature>
<keyword evidence="5" id="KW-0325">Glycoprotein</keyword>
<sequence>LLHRRSTLPVGIAARCEYLEGPPCESWPCWNEGRCVPNGTRGYSCICRAHFAGRQCQYKVRSLSTDSIFVRIRWARLYCRSPQPKSLAGLVLSFER</sequence>
<evidence type="ECO:0000256" key="1">
    <source>
        <dbReference type="ARBA" id="ARBA00022536"/>
    </source>
</evidence>
<dbReference type="Gene3D" id="2.10.25.10">
    <property type="entry name" value="Laminin"/>
    <property type="match status" value="1"/>
</dbReference>
<keyword evidence="8" id="KW-1185">Reference proteome</keyword>
<keyword evidence="2" id="KW-0732">Signal</keyword>
<dbReference type="SUPFAM" id="SSF57196">
    <property type="entry name" value="EGF/Laminin"/>
    <property type="match status" value="1"/>
</dbReference>
<comment type="caution">
    <text evidence="6">Lacks conserved residue(s) required for the propagation of feature annotation.</text>
</comment>
<dbReference type="GO" id="GO:0045597">
    <property type="term" value="P:positive regulation of cell differentiation"/>
    <property type="evidence" value="ECO:0007669"/>
    <property type="project" value="UniProtKB-ARBA"/>
</dbReference>
<dbReference type="CDD" id="cd00054">
    <property type="entry name" value="EGF_CA"/>
    <property type="match status" value="1"/>
</dbReference>
<evidence type="ECO:0000313" key="9">
    <source>
        <dbReference type="WBParaSite" id="HPBE_0001553801-mRNA-1"/>
    </source>
</evidence>
<dbReference type="AlphaFoldDB" id="A0A183G2K1"/>
<keyword evidence="3" id="KW-0677">Repeat</keyword>
<dbReference type="Proteomes" id="UP000050761">
    <property type="component" value="Unassembled WGS sequence"/>
</dbReference>